<keyword evidence="3" id="KW-0698">rRNA processing</keyword>
<name>A0A0F4PW42_9GAMM</name>
<evidence type="ECO:0000313" key="5">
    <source>
        <dbReference type="Proteomes" id="UP000033664"/>
    </source>
</evidence>
<accession>A0A0F4PW42</accession>
<dbReference type="OrthoDB" id="9803017at2"/>
<dbReference type="NCBIfam" id="TIGR00095">
    <property type="entry name" value="16S rRNA (guanine(966)-N(2))-methyltransferase RsmD"/>
    <property type="match status" value="1"/>
</dbReference>
<dbReference type="Pfam" id="PF03602">
    <property type="entry name" value="Cons_hypoth95"/>
    <property type="match status" value="1"/>
</dbReference>
<dbReference type="eggNOG" id="COG0742">
    <property type="taxonomic scope" value="Bacteria"/>
</dbReference>
<keyword evidence="5" id="KW-1185">Reference proteome</keyword>
<dbReference type="InterPro" id="IPR029063">
    <property type="entry name" value="SAM-dependent_MTases_sf"/>
</dbReference>
<evidence type="ECO:0000256" key="3">
    <source>
        <dbReference type="PIRNR" id="PIRNR004553"/>
    </source>
</evidence>
<dbReference type="EC" id="2.1.1.171" evidence="3"/>
<comment type="caution">
    <text evidence="4">The sequence shown here is derived from an EMBL/GenBank/DDBJ whole genome shotgun (WGS) entry which is preliminary data.</text>
</comment>
<evidence type="ECO:0000256" key="1">
    <source>
        <dbReference type="ARBA" id="ARBA00022603"/>
    </source>
</evidence>
<keyword evidence="2 3" id="KW-0808">Transferase</keyword>
<evidence type="ECO:0000256" key="2">
    <source>
        <dbReference type="ARBA" id="ARBA00022679"/>
    </source>
</evidence>
<comment type="catalytic activity">
    <reaction evidence="3">
        <text>guanosine(966) in 16S rRNA + S-adenosyl-L-methionine = N(2)-methylguanosine(966) in 16S rRNA + S-adenosyl-L-homocysteine + H(+)</text>
        <dbReference type="Rhea" id="RHEA:23548"/>
        <dbReference type="Rhea" id="RHEA-COMP:10211"/>
        <dbReference type="Rhea" id="RHEA-COMP:10212"/>
        <dbReference type="ChEBI" id="CHEBI:15378"/>
        <dbReference type="ChEBI" id="CHEBI:57856"/>
        <dbReference type="ChEBI" id="CHEBI:59789"/>
        <dbReference type="ChEBI" id="CHEBI:74269"/>
        <dbReference type="ChEBI" id="CHEBI:74481"/>
        <dbReference type="EC" id="2.1.1.171"/>
    </reaction>
</comment>
<dbReference type="Gene3D" id="3.40.50.150">
    <property type="entry name" value="Vaccinia Virus protein VP39"/>
    <property type="match status" value="1"/>
</dbReference>
<dbReference type="PANTHER" id="PTHR43542:SF1">
    <property type="entry name" value="METHYLTRANSFERASE"/>
    <property type="match status" value="1"/>
</dbReference>
<reference evidence="4 5" key="1">
    <citation type="journal article" date="2015" name="BMC Genomics">
        <title>Genome mining reveals unlocked bioactive potential of marine Gram-negative bacteria.</title>
        <authorList>
            <person name="Machado H."/>
            <person name="Sonnenschein E.C."/>
            <person name="Melchiorsen J."/>
            <person name="Gram L."/>
        </authorList>
    </citation>
    <scope>NUCLEOTIDE SEQUENCE [LARGE SCALE GENOMIC DNA]</scope>
    <source>
        <strain evidence="4 5">S3137</strain>
    </source>
</reference>
<evidence type="ECO:0000313" key="4">
    <source>
        <dbReference type="EMBL" id="KJY98496.1"/>
    </source>
</evidence>
<comment type="similarity">
    <text evidence="3">Belongs to the methyltransferase superfamily. RsmD family.</text>
</comment>
<sequence length="200" mass="22347">MPINRKATKPAHKRTTKTGQIRIIGGQHRGRKLPVHDIEGLRPTTDRVKETVFNWLMMDIRDAQVLDCFAGAGSLGFEAQSRFAKQVTLFELDPKAAQQLRDNAALLNMLNVSVQQGDALTLLTQPSSAAYDIAFIDPPFNRGLANKCAQALEENGWLADDALVYVEVEANNADFTAPNNWQLRKEKRAGQAWGRLYQRT</sequence>
<dbReference type="PATRIC" id="fig|151081.8.peg.2273"/>
<protein>
    <recommendedName>
        <fullName evidence="3">Ribosomal RNA small subunit methyltransferase D</fullName>
        <ecNumber evidence="3">2.1.1.171</ecNumber>
    </recommendedName>
</protein>
<dbReference type="Proteomes" id="UP000033664">
    <property type="component" value="Unassembled WGS sequence"/>
</dbReference>
<keyword evidence="1 3" id="KW-0489">Methyltransferase</keyword>
<organism evidence="4 5">
    <name type="scientific">Pseudoalteromonas ruthenica</name>
    <dbReference type="NCBI Taxonomy" id="151081"/>
    <lineage>
        <taxon>Bacteria</taxon>
        <taxon>Pseudomonadati</taxon>
        <taxon>Pseudomonadota</taxon>
        <taxon>Gammaproteobacteria</taxon>
        <taxon>Alteromonadales</taxon>
        <taxon>Pseudoalteromonadaceae</taxon>
        <taxon>Pseudoalteromonas</taxon>
    </lineage>
</organism>
<proteinExistence type="inferred from homology"/>
<dbReference type="EMBL" id="JXXZ01000010">
    <property type="protein sequence ID" value="KJY98496.1"/>
    <property type="molecule type" value="Genomic_DNA"/>
</dbReference>
<dbReference type="SUPFAM" id="SSF53335">
    <property type="entry name" value="S-adenosyl-L-methionine-dependent methyltransferases"/>
    <property type="match status" value="1"/>
</dbReference>
<dbReference type="PIRSF" id="PIRSF004553">
    <property type="entry name" value="CHP00095"/>
    <property type="match status" value="1"/>
</dbReference>
<dbReference type="GO" id="GO:0052913">
    <property type="term" value="F:16S rRNA (guanine(966)-N(2))-methyltransferase activity"/>
    <property type="evidence" value="ECO:0007669"/>
    <property type="project" value="UniProtKB-EC"/>
</dbReference>
<dbReference type="PANTHER" id="PTHR43542">
    <property type="entry name" value="METHYLTRANSFERASE"/>
    <property type="match status" value="1"/>
</dbReference>
<comment type="function">
    <text evidence="3">Specifically methylates the guanine in position 966 of 16S rRNA in the assembled 30S particle.</text>
</comment>
<gene>
    <name evidence="4" type="ORF">TW72_12210</name>
</gene>
<dbReference type="AlphaFoldDB" id="A0A0F4PW42"/>
<dbReference type="CDD" id="cd02440">
    <property type="entry name" value="AdoMet_MTases"/>
    <property type="match status" value="1"/>
</dbReference>
<keyword evidence="3" id="KW-0949">S-adenosyl-L-methionine</keyword>
<dbReference type="InterPro" id="IPR004398">
    <property type="entry name" value="RNA_MeTrfase_RsmD"/>
</dbReference>